<dbReference type="InterPro" id="IPR050987">
    <property type="entry name" value="AtrR-like"/>
</dbReference>
<proteinExistence type="predicted"/>
<comment type="caution">
    <text evidence="4">The sequence shown here is derived from an EMBL/GenBank/DDBJ whole genome shotgun (WGS) entry which is preliminary data.</text>
</comment>
<protein>
    <submittedName>
        <fullName evidence="4">Transcriptional activator Mut3p</fullName>
    </submittedName>
</protein>
<dbReference type="CDD" id="cd12148">
    <property type="entry name" value="fungal_TF_MHR"/>
    <property type="match status" value="1"/>
</dbReference>
<dbReference type="GO" id="GO:0008270">
    <property type="term" value="F:zinc ion binding"/>
    <property type="evidence" value="ECO:0007669"/>
    <property type="project" value="InterPro"/>
</dbReference>
<accession>A0A8H4JX48</accession>
<evidence type="ECO:0000256" key="1">
    <source>
        <dbReference type="ARBA" id="ARBA00023242"/>
    </source>
</evidence>
<evidence type="ECO:0000259" key="3">
    <source>
        <dbReference type="Pfam" id="PF04082"/>
    </source>
</evidence>
<name>A0A8H4JX48_9HYPO</name>
<dbReference type="PANTHER" id="PTHR46910">
    <property type="entry name" value="TRANSCRIPTION FACTOR PDR1"/>
    <property type="match status" value="1"/>
</dbReference>
<gene>
    <name evidence="4" type="ORF">FACUT_4016</name>
</gene>
<dbReference type="AlphaFoldDB" id="A0A8H4JX48"/>
<dbReference type="OrthoDB" id="3266505at2759"/>
<sequence length="570" mass="63154">MASGRAEVVAKVALQASPMVNQGSSRGSVDPRHSHEISNSRQTAAADRPQSLPSRWPEEITRNIIHAQRNKINLERKVFVPLPPKEHILHFISNALEDMYEAQSLFSTDDVLKLVNDQYSAGSSNCHTNPTRWATLNALIAAGIHWKADNKAIEELFPISWAYFKNAFAIFPEIVMNGGGIDDCEAMIAMALFMRGTADARAFNALLSAAAHASHCIGLHLEGLYGSNDLIDMERRKRTCWTIYVLQCNASLNFDLPAPSDEFCVELASQGLVTDASSSTHLLRHMSTLALIQSRICRCSCPGSSISKRSDKMIQALAELDTDLESWRLGLPTEVQPTALAQMDNLGIIQLHFAYYASTWKTYTAIGKLYNVPLTLIEREQSNLHLTTLLPTHSARATISLLQGLSSQSFASLWQMICYPMCAVLILLTAALYGPGDSQLSLNVESIGKFVVFLQTFQDREECNLNGLIEFCSKLYDIASFAERNPTNLVNENGVDTEGIWQQYTDLRIRFSGSQDPMLLAQGLLANIPLLGEKAAEVFSGMRAEARDDEFTRLVPDVLKPSSFNFFAKH</sequence>
<reference evidence="4 5" key="1">
    <citation type="submission" date="2020-01" db="EMBL/GenBank/DDBJ databases">
        <title>Identification and distribution of gene clusters putatively required for synthesis of sphingolipid metabolism inhibitors in phylogenetically diverse species of the filamentous fungus Fusarium.</title>
        <authorList>
            <person name="Kim H.-S."/>
            <person name="Busman M."/>
            <person name="Brown D.W."/>
            <person name="Divon H."/>
            <person name="Uhlig S."/>
            <person name="Proctor R.H."/>
        </authorList>
    </citation>
    <scope>NUCLEOTIDE SEQUENCE [LARGE SCALE GENOMIC DNA]</scope>
    <source>
        <strain evidence="4 5">NRRL 13308</strain>
    </source>
</reference>
<feature type="domain" description="Xylanolytic transcriptional activator regulatory" evidence="3">
    <location>
        <begin position="134"/>
        <end position="268"/>
    </location>
</feature>
<dbReference type="EMBL" id="JAADJF010000088">
    <property type="protein sequence ID" value="KAF4439646.1"/>
    <property type="molecule type" value="Genomic_DNA"/>
</dbReference>
<feature type="compositionally biased region" description="Basic and acidic residues" evidence="2">
    <location>
        <begin position="29"/>
        <end position="38"/>
    </location>
</feature>
<dbReference type="Pfam" id="PF04082">
    <property type="entry name" value="Fungal_trans"/>
    <property type="match status" value="1"/>
</dbReference>
<organism evidence="4 5">
    <name type="scientific">Fusarium acutatum</name>
    <dbReference type="NCBI Taxonomy" id="78861"/>
    <lineage>
        <taxon>Eukaryota</taxon>
        <taxon>Fungi</taxon>
        <taxon>Dikarya</taxon>
        <taxon>Ascomycota</taxon>
        <taxon>Pezizomycotina</taxon>
        <taxon>Sordariomycetes</taxon>
        <taxon>Hypocreomycetidae</taxon>
        <taxon>Hypocreales</taxon>
        <taxon>Nectriaceae</taxon>
        <taxon>Fusarium</taxon>
        <taxon>Fusarium fujikuroi species complex</taxon>
    </lineage>
</organism>
<dbReference type="GO" id="GO:0003700">
    <property type="term" value="F:DNA-binding transcription factor activity"/>
    <property type="evidence" value="ECO:0007669"/>
    <property type="project" value="InterPro"/>
</dbReference>
<keyword evidence="1" id="KW-0539">Nucleus</keyword>
<evidence type="ECO:0000313" key="4">
    <source>
        <dbReference type="EMBL" id="KAF4439646.1"/>
    </source>
</evidence>
<feature type="compositionally biased region" description="Polar residues" evidence="2">
    <location>
        <begin position="18"/>
        <end position="27"/>
    </location>
</feature>
<dbReference type="GO" id="GO:0006351">
    <property type="term" value="P:DNA-templated transcription"/>
    <property type="evidence" value="ECO:0007669"/>
    <property type="project" value="InterPro"/>
</dbReference>
<dbReference type="InterPro" id="IPR007219">
    <property type="entry name" value="XnlR_reg_dom"/>
</dbReference>
<dbReference type="Proteomes" id="UP000536711">
    <property type="component" value="Unassembled WGS sequence"/>
</dbReference>
<keyword evidence="5" id="KW-1185">Reference proteome</keyword>
<dbReference type="GO" id="GO:0003677">
    <property type="term" value="F:DNA binding"/>
    <property type="evidence" value="ECO:0007669"/>
    <property type="project" value="InterPro"/>
</dbReference>
<evidence type="ECO:0000256" key="2">
    <source>
        <dbReference type="SAM" id="MobiDB-lite"/>
    </source>
</evidence>
<feature type="region of interest" description="Disordered" evidence="2">
    <location>
        <begin position="13"/>
        <end position="55"/>
    </location>
</feature>
<dbReference type="PANTHER" id="PTHR46910:SF25">
    <property type="entry name" value="ABC-TRANSPORTER-REGULATING TRANSCRIPTION FACTOR"/>
    <property type="match status" value="1"/>
</dbReference>
<evidence type="ECO:0000313" key="5">
    <source>
        <dbReference type="Proteomes" id="UP000536711"/>
    </source>
</evidence>